<dbReference type="Proteomes" id="UP000095283">
    <property type="component" value="Unplaced"/>
</dbReference>
<accession>A0A1I7WZK8</accession>
<evidence type="ECO:0000313" key="3">
    <source>
        <dbReference type="WBParaSite" id="Hba_10726"/>
    </source>
</evidence>
<feature type="region of interest" description="Disordered" evidence="1">
    <location>
        <begin position="1"/>
        <end position="30"/>
    </location>
</feature>
<proteinExistence type="predicted"/>
<reference evidence="3" key="1">
    <citation type="submission" date="2016-11" db="UniProtKB">
        <authorList>
            <consortium name="WormBaseParasite"/>
        </authorList>
    </citation>
    <scope>IDENTIFICATION</scope>
</reference>
<dbReference type="AlphaFoldDB" id="A0A1I7WZK8"/>
<evidence type="ECO:0000313" key="2">
    <source>
        <dbReference type="Proteomes" id="UP000095283"/>
    </source>
</evidence>
<sequence length="85" mass="9712">MTLDEDMHLDSLLSGAPNINEELNKEQEYRSNENTVIKERLDISNLSRITRWAAPNVNDLPVSVGVPTREEHSLLSPVYRRPDNP</sequence>
<dbReference type="WBParaSite" id="Hba_10726">
    <property type="protein sequence ID" value="Hba_10726"/>
    <property type="gene ID" value="Hba_10726"/>
</dbReference>
<protein>
    <submittedName>
        <fullName evidence="3">Uncharacterized protein</fullName>
    </submittedName>
</protein>
<feature type="region of interest" description="Disordered" evidence="1">
    <location>
        <begin position="63"/>
        <end position="85"/>
    </location>
</feature>
<name>A0A1I7WZK8_HETBA</name>
<keyword evidence="2" id="KW-1185">Reference proteome</keyword>
<organism evidence="2 3">
    <name type="scientific">Heterorhabditis bacteriophora</name>
    <name type="common">Entomopathogenic nematode worm</name>
    <dbReference type="NCBI Taxonomy" id="37862"/>
    <lineage>
        <taxon>Eukaryota</taxon>
        <taxon>Metazoa</taxon>
        <taxon>Ecdysozoa</taxon>
        <taxon>Nematoda</taxon>
        <taxon>Chromadorea</taxon>
        <taxon>Rhabditida</taxon>
        <taxon>Rhabditina</taxon>
        <taxon>Rhabditomorpha</taxon>
        <taxon>Strongyloidea</taxon>
        <taxon>Heterorhabditidae</taxon>
        <taxon>Heterorhabditis</taxon>
    </lineage>
</organism>
<evidence type="ECO:0000256" key="1">
    <source>
        <dbReference type="SAM" id="MobiDB-lite"/>
    </source>
</evidence>